<dbReference type="PaxDb" id="8022-A0A060XG20"/>
<feature type="compositionally biased region" description="Polar residues" evidence="2">
    <location>
        <begin position="230"/>
        <end position="241"/>
    </location>
</feature>
<dbReference type="Proteomes" id="UP000193380">
    <property type="component" value="Unassembled WGS sequence"/>
</dbReference>
<reference evidence="3" key="2">
    <citation type="submission" date="2014-03" db="EMBL/GenBank/DDBJ databases">
        <authorList>
            <person name="Genoscope - CEA"/>
        </authorList>
    </citation>
    <scope>NUCLEOTIDE SEQUENCE</scope>
</reference>
<accession>A0A060XG20</accession>
<protein>
    <submittedName>
        <fullName evidence="3">Uncharacterized protein</fullName>
    </submittedName>
</protein>
<dbReference type="PANTHER" id="PTHR33480:SF5">
    <property type="entry name" value="SI:DKEY-51D8.9"/>
    <property type="match status" value="1"/>
</dbReference>
<evidence type="ECO:0000256" key="2">
    <source>
        <dbReference type="SAM" id="MobiDB-lite"/>
    </source>
</evidence>
<feature type="region of interest" description="Disordered" evidence="2">
    <location>
        <begin position="222"/>
        <end position="241"/>
    </location>
</feature>
<sequence>MANCDYLQTQLTSVLNSLVKIAVVELLRIVEDSAVELRLEVSKSKFENEALKIENESNKNKLQSLEAELWTAGNRPCSMCYRCVGTPARGKGGCVSPKIDGDAAGPPNSSEEDNASSWLQQSAHTMDETTAAMERDGIQIVVIKNEAGHEGTHRKKDPQAGISTEGEQPCPKVDMVYGKEWSQSLWRDRDAVKEDSAGPSVTHRQVKTVSAQKRRSVCVKKSVIEDEPADSSNAGTQHQNTTESCDVEKSCAFGSFEPESCLNFEENHFLTSPVNIMVPKCVKLPGAAAVMDTQLDKSMDFDNMNNSGRKKRGRKNGPCKGNVNYCFVCGEPQSKISRHLKQHEKENAEIAYVLSLDIASRQRKVLLEKLRNKGNFQHNTNVVNKGSGCLKVKRKPKPNSGAKRFEPCLYCKGMFIWQDVRRHMGRCPCRPEGGDKNQEHHYGKKQYLQSCYTGRVSSMFNKIDQMTMENAAHLQSQLTSLMNAVMRAAVVEIVRLVEGSAVALRDELSKSKRENEALKAENESNKNKMQNLEAKLAAEQRSLGCHVAEAGGDQFVQTKEDVKACAEKTRARLQSLEPAGQSQATAFNKGEGLKVVAMEKDGIQVLRIKKEINEGTEHDTPCPMTGEQPCPKVDMVYGKEWSQSLWRDGKEIGDRSDGTEEKETPGPSMTQHQKRRIVHYADDWIEEDWIKEEGVPVETNESIDTSVIPFMADSDLSEYGDGLSTLCSQANYMDAMTESLKGRLGSVRDKQTTRLKTGLLGNTNAKKKQRIIELGWMDFNEKGKDQDSKRWRYKTPLC</sequence>
<proteinExistence type="predicted"/>
<reference evidence="3" key="1">
    <citation type="journal article" date="2014" name="Nat. Commun.">
        <title>The rainbow trout genome provides novel insights into evolution after whole-genome duplication in vertebrates.</title>
        <authorList>
            <person name="Berthelot C."/>
            <person name="Brunet F."/>
            <person name="Chalopin D."/>
            <person name="Juanchich A."/>
            <person name="Bernard M."/>
            <person name="Noel B."/>
            <person name="Bento P."/>
            <person name="Da Silva C."/>
            <person name="Labadie K."/>
            <person name="Alberti A."/>
            <person name="Aury J.M."/>
            <person name="Louis A."/>
            <person name="Dehais P."/>
            <person name="Bardou P."/>
            <person name="Montfort J."/>
            <person name="Klopp C."/>
            <person name="Cabau C."/>
            <person name="Gaspin C."/>
            <person name="Thorgaard G.H."/>
            <person name="Boussaha M."/>
            <person name="Quillet E."/>
            <person name="Guyomard R."/>
            <person name="Galiana D."/>
            <person name="Bobe J."/>
            <person name="Volff J.N."/>
            <person name="Genet C."/>
            <person name="Wincker P."/>
            <person name="Jaillon O."/>
            <person name="Roest Crollius H."/>
            <person name="Guiguen Y."/>
        </authorList>
    </citation>
    <scope>NUCLEOTIDE SEQUENCE [LARGE SCALE GENOMIC DNA]</scope>
</reference>
<organism evidence="3 4">
    <name type="scientific">Oncorhynchus mykiss</name>
    <name type="common">Rainbow trout</name>
    <name type="synonym">Salmo gairdneri</name>
    <dbReference type="NCBI Taxonomy" id="8022"/>
    <lineage>
        <taxon>Eukaryota</taxon>
        <taxon>Metazoa</taxon>
        <taxon>Chordata</taxon>
        <taxon>Craniata</taxon>
        <taxon>Vertebrata</taxon>
        <taxon>Euteleostomi</taxon>
        <taxon>Actinopterygii</taxon>
        <taxon>Neopterygii</taxon>
        <taxon>Teleostei</taxon>
        <taxon>Protacanthopterygii</taxon>
        <taxon>Salmoniformes</taxon>
        <taxon>Salmonidae</taxon>
        <taxon>Salmoninae</taxon>
        <taxon>Oncorhynchus</taxon>
    </lineage>
</organism>
<feature type="compositionally biased region" description="Basic and acidic residues" evidence="2">
    <location>
        <begin position="647"/>
        <end position="664"/>
    </location>
</feature>
<evidence type="ECO:0000313" key="3">
    <source>
        <dbReference type="EMBL" id="CDQ78568.1"/>
    </source>
</evidence>
<name>A0A060XG20_ONCMY</name>
<dbReference type="STRING" id="8022.A0A060XG20"/>
<evidence type="ECO:0000256" key="1">
    <source>
        <dbReference type="SAM" id="Coils"/>
    </source>
</evidence>
<gene>
    <name evidence="3" type="ORF">GSONMT00051279001</name>
</gene>
<dbReference type="PANTHER" id="PTHR33480">
    <property type="entry name" value="SET DOMAIN-CONTAINING PROTEIN-RELATED"/>
    <property type="match status" value="1"/>
</dbReference>
<evidence type="ECO:0000313" key="4">
    <source>
        <dbReference type="Proteomes" id="UP000193380"/>
    </source>
</evidence>
<dbReference type="EMBL" id="FR905343">
    <property type="protein sequence ID" value="CDQ78568.1"/>
    <property type="molecule type" value="Genomic_DNA"/>
</dbReference>
<dbReference type="AlphaFoldDB" id="A0A060XG20"/>
<feature type="region of interest" description="Disordered" evidence="2">
    <location>
        <begin position="647"/>
        <end position="673"/>
    </location>
</feature>
<feature type="region of interest" description="Disordered" evidence="2">
    <location>
        <begin position="98"/>
        <end position="117"/>
    </location>
</feature>
<feature type="region of interest" description="Disordered" evidence="2">
    <location>
        <begin position="148"/>
        <end position="171"/>
    </location>
</feature>
<feature type="coiled-coil region" evidence="1">
    <location>
        <begin position="501"/>
        <end position="542"/>
    </location>
</feature>
<keyword evidence="1" id="KW-0175">Coiled coil</keyword>